<dbReference type="InterPro" id="IPR021215">
    <property type="entry name" value="DUF2752"/>
</dbReference>
<evidence type="ECO:0000256" key="1">
    <source>
        <dbReference type="SAM" id="Phobius"/>
    </source>
</evidence>
<keyword evidence="1" id="KW-1133">Transmembrane helix</keyword>
<feature type="transmembrane region" description="Helical" evidence="1">
    <location>
        <begin position="76"/>
        <end position="97"/>
    </location>
</feature>
<dbReference type="OrthoDB" id="9815897at2"/>
<evidence type="ECO:0008006" key="4">
    <source>
        <dbReference type="Google" id="ProtNLM"/>
    </source>
</evidence>
<protein>
    <recommendedName>
        <fullName evidence="4">DUF2752 domain-containing protein</fullName>
    </recommendedName>
</protein>
<gene>
    <name evidence="2" type="ORF">SAMN06265371_1066</name>
</gene>
<accession>A0A238XFU5</accession>
<feature type="transmembrane region" description="Helical" evidence="1">
    <location>
        <begin position="118"/>
        <end position="135"/>
    </location>
</feature>
<name>A0A238XFU5_9FLAO</name>
<dbReference type="AlphaFoldDB" id="A0A238XFU5"/>
<keyword evidence="1" id="KW-0472">Membrane</keyword>
<keyword evidence="3" id="KW-1185">Reference proteome</keyword>
<organism evidence="2 3">
    <name type="scientific">Lutibacter agarilyticus</name>
    <dbReference type="NCBI Taxonomy" id="1109740"/>
    <lineage>
        <taxon>Bacteria</taxon>
        <taxon>Pseudomonadati</taxon>
        <taxon>Bacteroidota</taxon>
        <taxon>Flavobacteriia</taxon>
        <taxon>Flavobacteriales</taxon>
        <taxon>Flavobacteriaceae</taxon>
        <taxon>Lutibacter</taxon>
    </lineage>
</organism>
<evidence type="ECO:0000313" key="2">
    <source>
        <dbReference type="EMBL" id="SNR57787.1"/>
    </source>
</evidence>
<feature type="transmembrane region" description="Helical" evidence="1">
    <location>
        <begin position="7"/>
        <end position="25"/>
    </location>
</feature>
<evidence type="ECO:0000313" key="3">
    <source>
        <dbReference type="Proteomes" id="UP000198384"/>
    </source>
</evidence>
<proteinExistence type="predicted"/>
<dbReference type="EMBL" id="FZNT01000006">
    <property type="protein sequence ID" value="SNR57787.1"/>
    <property type="molecule type" value="Genomic_DNA"/>
</dbReference>
<dbReference type="Pfam" id="PF10825">
    <property type="entry name" value="DUF2752"/>
    <property type="match status" value="1"/>
</dbReference>
<dbReference type="Proteomes" id="UP000198384">
    <property type="component" value="Unassembled WGS sequence"/>
</dbReference>
<keyword evidence="1" id="KW-0812">Transmembrane</keyword>
<sequence length="138" mass="15697">MSINRNKLYTLLFISCLAGYIYLYISMTSNFIEPKSVEVCPIKFTTNMPCPSCGSTRSVISIVNGKFSDALSINPLGYIIAVIMVLIPLWLLIDVLIKKKSLFKFYIKMETYLKKPQLAIPLIVLVLINWIWNITKGL</sequence>
<reference evidence="2 3" key="1">
    <citation type="submission" date="2017-06" db="EMBL/GenBank/DDBJ databases">
        <authorList>
            <person name="Kim H.J."/>
            <person name="Triplett B.A."/>
        </authorList>
    </citation>
    <scope>NUCLEOTIDE SEQUENCE [LARGE SCALE GENOMIC DNA]</scope>
    <source>
        <strain evidence="2 3">DSM 29150</strain>
    </source>
</reference>